<dbReference type="Proteomes" id="UP000198304">
    <property type="component" value="Unassembled WGS sequence"/>
</dbReference>
<feature type="non-terminal residue" evidence="1">
    <location>
        <position position="1"/>
    </location>
</feature>
<name>A0A239L903_9FIRM</name>
<protein>
    <recommendedName>
        <fullName evidence="3">Homeodomain-like domain-containing protein</fullName>
    </recommendedName>
</protein>
<evidence type="ECO:0000313" key="1">
    <source>
        <dbReference type="EMBL" id="SNT27107.1"/>
    </source>
</evidence>
<organism evidence="1 2">
    <name type="scientific">Anaerovirgula multivorans</name>
    <dbReference type="NCBI Taxonomy" id="312168"/>
    <lineage>
        <taxon>Bacteria</taxon>
        <taxon>Bacillati</taxon>
        <taxon>Bacillota</taxon>
        <taxon>Clostridia</taxon>
        <taxon>Peptostreptococcales</taxon>
        <taxon>Natronincolaceae</taxon>
        <taxon>Anaerovirgula</taxon>
    </lineage>
</organism>
<proteinExistence type="predicted"/>
<gene>
    <name evidence="1" type="ORF">SAMN05446037_106810</name>
</gene>
<evidence type="ECO:0008006" key="3">
    <source>
        <dbReference type="Google" id="ProtNLM"/>
    </source>
</evidence>
<sequence>CNLKSCLEIQKIDQHMRDKYLKRLKEEGLSTRQITRLTGISRGIVLKS</sequence>
<accession>A0A239L903</accession>
<reference evidence="1 2" key="1">
    <citation type="submission" date="2017-06" db="EMBL/GenBank/DDBJ databases">
        <authorList>
            <person name="Kim H.J."/>
            <person name="Triplett B.A."/>
        </authorList>
    </citation>
    <scope>NUCLEOTIDE SEQUENCE [LARGE SCALE GENOMIC DNA]</scope>
    <source>
        <strain evidence="1 2">SCA</strain>
    </source>
</reference>
<dbReference type="EMBL" id="FZOJ01000068">
    <property type="protein sequence ID" value="SNT27107.1"/>
    <property type="molecule type" value="Genomic_DNA"/>
</dbReference>
<keyword evidence="2" id="KW-1185">Reference proteome</keyword>
<dbReference type="AlphaFoldDB" id="A0A239L903"/>
<evidence type="ECO:0000313" key="2">
    <source>
        <dbReference type="Proteomes" id="UP000198304"/>
    </source>
</evidence>